<dbReference type="InterPro" id="IPR002542">
    <property type="entry name" value="T20D4.11-like_dom"/>
</dbReference>
<protein>
    <recommendedName>
        <fullName evidence="2">T20D4.11-like domain-containing protein</fullName>
    </recommendedName>
</protein>
<dbReference type="EMBL" id="PDUG01000005">
    <property type="protein sequence ID" value="PIC23643.1"/>
    <property type="molecule type" value="Genomic_DNA"/>
</dbReference>
<dbReference type="Proteomes" id="UP000230233">
    <property type="component" value="Chromosome V"/>
</dbReference>
<evidence type="ECO:0000313" key="4">
    <source>
        <dbReference type="Proteomes" id="UP000230233"/>
    </source>
</evidence>
<reference evidence="4" key="1">
    <citation type="submission" date="2017-10" db="EMBL/GenBank/DDBJ databases">
        <title>Rapid genome shrinkage in a self-fertile nematode reveals novel sperm competition proteins.</title>
        <authorList>
            <person name="Yin D."/>
            <person name="Schwarz E.M."/>
            <person name="Thomas C.G."/>
            <person name="Felde R.L."/>
            <person name="Korf I.F."/>
            <person name="Cutter A.D."/>
            <person name="Schartner C.M."/>
            <person name="Ralston E.J."/>
            <person name="Meyer B.J."/>
            <person name="Haag E.S."/>
        </authorList>
    </citation>
    <scope>NUCLEOTIDE SEQUENCE [LARGE SCALE GENOMIC DNA]</scope>
    <source>
        <strain evidence="4">JU1422</strain>
    </source>
</reference>
<dbReference type="PANTHER" id="PTHR31897:SF6">
    <property type="entry name" value="DUF19 DOMAIN-CONTAINING PROTEIN"/>
    <property type="match status" value="1"/>
</dbReference>
<feature type="signal peptide" evidence="1">
    <location>
        <begin position="1"/>
        <end position="16"/>
    </location>
</feature>
<name>A0A2G5T8X9_9PELO</name>
<keyword evidence="4" id="KW-1185">Reference proteome</keyword>
<comment type="caution">
    <text evidence="3">The sequence shown here is derived from an EMBL/GenBank/DDBJ whole genome shotgun (WGS) entry which is preliminary data.</text>
</comment>
<accession>A0A2G5T8X9</accession>
<dbReference type="AlphaFoldDB" id="A0A2G5T8X9"/>
<sequence>MLKILTFLALLNLCNCAPANTSTNGDVAPCLKEFYQVAYDGIYHCTKEFDFFSTCISSNCYYSKAEISMVSAFCETVKMSNTEFKACEWKIKRESPDLSEYECLEGEDFYDPAILNKYRFYTKMKDCTTEIMIDICGEKAVIGFEKYAELSADFLIKAAKMQRAMSEVMVDEEDGLENEGNDMEDGRK</sequence>
<evidence type="ECO:0000259" key="2">
    <source>
        <dbReference type="Pfam" id="PF01579"/>
    </source>
</evidence>
<evidence type="ECO:0000313" key="3">
    <source>
        <dbReference type="EMBL" id="PIC23643.1"/>
    </source>
</evidence>
<gene>
    <name evidence="3" type="primary">Cnig_chr_V.g17272</name>
    <name evidence="3" type="ORF">B9Z55_017272</name>
</gene>
<keyword evidence="1" id="KW-0732">Signal</keyword>
<organism evidence="3 4">
    <name type="scientific">Caenorhabditis nigoni</name>
    <dbReference type="NCBI Taxonomy" id="1611254"/>
    <lineage>
        <taxon>Eukaryota</taxon>
        <taxon>Metazoa</taxon>
        <taxon>Ecdysozoa</taxon>
        <taxon>Nematoda</taxon>
        <taxon>Chromadorea</taxon>
        <taxon>Rhabditida</taxon>
        <taxon>Rhabditina</taxon>
        <taxon>Rhabditomorpha</taxon>
        <taxon>Rhabditoidea</taxon>
        <taxon>Rhabditidae</taxon>
        <taxon>Peloderinae</taxon>
        <taxon>Caenorhabditis</taxon>
    </lineage>
</organism>
<dbReference type="PANTHER" id="PTHR31897">
    <property type="entry name" value="PROTEIN CBG17011-RELATED"/>
    <property type="match status" value="1"/>
</dbReference>
<feature type="chain" id="PRO_5013841892" description="T20D4.11-like domain-containing protein" evidence="1">
    <location>
        <begin position="17"/>
        <end position="188"/>
    </location>
</feature>
<proteinExistence type="predicted"/>
<evidence type="ECO:0000256" key="1">
    <source>
        <dbReference type="SAM" id="SignalP"/>
    </source>
</evidence>
<dbReference type="Pfam" id="PF01579">
    <property type="entry name" value="DUF19"/>
    <property type="match status" value="1"/>
</dbReference>
<feature type="domain" description="T20D4.11-like" evidence="2">
    <location>
        <begin position="54"/>
        <end position="151"/>
    </location>
</feature>